<comment type="caution">
    <text evidence="2">The sequence shown here is derived from an EMBL/GenBank/DDBJ whole genome shotgun (WGS) entry which is preliminary data.</text>
</comment>
<reference evidence="3" key="1">
    <citation type="submission" date="2016-09" db="EMBL/GenBank/DDBJ databases">
        <authorList>
            <person name="Gulvik C.A."/>
        </authorList>
    </citation>
    <scope>NUCLEOTIDE SEQUENCE [LARGE SCALE GENOMIC DNA]</scope>
    <source>
        <strain evidence="3">DSM 23328</strain>
    </source>
</reference>
<gene>
    <name evidence="2" type="ORF">BCR21_03035</name>
</gene>
<dbReference type="EMBL" id="MIJZ01000001">
    <property type="protein sequence ID" value="OEG13981.1"/>
    <property type="molecule type" value="Genomic_DNA"/>
</dbReference>
<protein>
    <submittedName>
        <fullName evidence="2">Uncharacterized protein</fullName>
    </submittedName>
</protein>
<evidence type="ECO:0000256" key="1">
    <source>
        <dbReference type="SAM" id="SignalP"/>
    </source>
</evidence>
<organism evidence="2 3">
    <name type="scientific">Enterococcus ureasiticus</name>
    <dbReference type="NCBI Taxonomy" id="903984"/>
    <lineage>
        <taxon>Bacteria</taxon>
        <taxon>Bacillati</taxon>
        <taxon>Bacillota</taxon>
        <taxon>Bacilli</taxon>
        <taxon>Lactobacillales</taxon>
        <taxon>Enterococcaceae</taxon>
        <taxon>Enterococcus</taxon>
    </lineage>
</organism>
<accession>A0A1E5GMU9</accession>
<sequence>MKKKLVVMVSLAMGLFIMLGFGGQSAEATAKTTYFENEASVTSVTKETKHLLKGEVTVTTKNENTTKYARIYVVQNGKRYYDCCSKLISSTPEYDSKGNETGNYLHVYKFCGCKVK</sequence>
<dbReference type="RefSeq" id="WP_069645031.1">
    <property type="nucleotide sequence ID" value="NZ_MIJZ01000001.1"/>
</dbReference>
<proteinExistence type="predicted"/>
<name>A0A1E5GMU9_9ENTE</name>
<feature type="chain" id="PRO_5038946346" evidence="1">
    <location>
        <begin position="27"/>
        <end position="116"/>
    </location>
</feature>
<dbReference type="Proteomes" id="UP000094068">
    <property type="component" value="Unassembled WGS sequence"/>
</dbReference>
<dbReference type="STRING" id="903984.BCR21_03035"/>
<keyword evidence="1" id="KW-0732">Signal</keyword>
<keyword evidence="3" id="KW-1185">Reference proteome</keyword>
<dbReference type="OrthoDB" id="2185994at2"/>
<evidence type="ECO:0000313" key="2">
    <source>
        <dbReference type="EMBL" id="OEG13981.1"/>
    </source>
</evidence>
<dbReference type="AlphaFoldDB" id="A0A1E5GMU9"/>
<feature type="signal peptide" evidence="1">
    <location>
        <begin position="1"/>
        <end position="26"/>
    </location>
</feature>
<evidence type="ECO:0000313" key="3">
    <source>
        <dbReference type="Proteomes" id="UP000094068"/>
    </source>
</evidence>